<keyword evidence="3" id="KW-0479">Metal-binding</keyword>
<evidence type="ECO:0000256" key="2">
    <source>
        <dbReference type="ARBA" id="ARBA00007825"/>
    </source>
</evidence>
<evidence type="ECO:0000256" key="1">
    <source>
        <dbReference type="ARBA" id="ARBA00001965"/>
    </source>
</evidence>
<keyword evidence="6" id="KW-0408">Iron</keyword>
<dbReference type="OrthoDB" id="9800887at2"/>
<dbReference type="GO" id="GO:0018576">
    <property type="term" value="F:catechol 1,2-dioxygenase activity"/>
    <property type="evidence" value="ECO:0007669"/>
    <property type="project" value="InterPro"/>
</dbReference>
<protein>
    <recommendedName>
        <fullName evidence="11">Intradiol ring-cleavage dioxygenases domain-containing protein</fullName>
    </recommendedName>
</protein>
<dbReference type="PANTHER" id="PTHR33711:SF7">
    <property type="entry name" value="INTRADIOL RING-CLEAVAGE DIOXYGENASES DOMAIN-CONTAINING PROTEIN-RELATED"/>
    <property type="match status" value="1"/>
</dbReference>
<dbReference type="GO" id="GO:0008199">
    <property type="term" value="F:ferric iron binding"/>
    <property type="evidence" value="ECO:0007669"/>
    <property type="project" value="InterPro"/>
</dbReference>
<dbReference type="InterPro" id="IPR000627">
    <property type="entry name" value="Intradiol_dOase_C"/>
</dbReference>
<dbReference type="PATRIC" id="fig|1096930.3.peg.2594"/>
<evidence type="ECO:0000256" key="3">
    <source>
        <dbReference type="ARBA" id="ARBA00022723"/>
    </source>
</evidence>
<evidence type="ECO:0000313" key="10">
    <source>
        <dbReference type="Proteomes" id="UP000015527"/>
    </source>
</evidence>
<dbReference type="RefSeq" id="WP_021234434.1">
    <property type="nucleotide sequence ID" value="NZ_ATHL01000082.1"/>
</dbReference>
<keyword evidence="10" id="KW-1185">Reference proteome</keyword>
<dbReference type="eggNOG" id="COG3485">
    <property type="taxonomic scope" value="Bacteria"/>
</dbReference>
<name>T0IXC5_9SPHN</name>
<accession>T0IXC5</accession>
<sequence>MMQDKFGAEQIGAELPGVVADERLKAIYTCIVDKMKEVVREFEITQEELHVAGDYLNRLGQSGFCRSLVDVSLAMTSVDATARVSGGTRPNLKGPFHKETAPVRLDGDLFDADAPEGSPVLILEGTVTDTATGQPIAGALLDFWQADHEGHYDRHGHHLSGVVVSDAEGRYRVRTAVPKDYSDHDDDPIGELFRAMGRHNRRAAHIHLLVRVGGEQRLITQLFIPGNPYLASDYVEGAVSEDLILDMHPVPGANALFKARFDIAVAA</sequence>
<comment type="cofactor">
    <cofactor evidence="1">
        <name>Fe(3+)</name>
        <dbReference type="ChEBI" id="CHEBI:29034"/>
    </cofactor>
</comment>
<evidence type="ECO:0000259" key="8">
    <source>
        <dbReference type="Pfam" id="PF04444"/>
    </source>
</evidence>
<dbReference type="EMBL" id="ATHL01000082">
    <property type="protein sequence ID" value="EQB14309.1"/>
    <property type="molecule type" value="Genomic_DNA"/>
</dbReference>
<dbReference type="InterPro" id="IPR007535">
    <property type="entry name" value="Catechol_dOase_N"/>
</dbReference>
<evidence type="ECO:0000256" key="5">
    <source>
        <dbReference type="ARBA" id="ARBA00023002"/>
    </source>
</evidence>
<dbReference type="InterPro" id="IPR015889">
    <property type="entry name" value="Intradiol_dOase_core"/>
</dbReference>
<dbReference type="Gene3D" id="2.60.130.10">
    <property type="entry name" value="Aromatic compound dioxygenase"/>
    <property type="match status" value="1"/>
</dbReference>
<evidence type="ECO:0000256" key="6">
    <source>
        <dbReference type="ARBA" id="ARBA00023004"/>
    </source>
</evidence>
<evidence type="ECO:0000259" key="7">
    <source>
        <dbReference type="Pfam" id="PF00775"/>
    </source>
</evidence>
<evidence type="ECO:0000256" key="4">
    <source>
        <dbReference type="ARBA" id="ARBA00022964"/>
    </source>
</evidence>
<keyword evidence="4" id="KW-0223">Dioxygenase</keyword>
<dbReference type="Pfam" id="PF04444">
    <property type="entry name" value="Dioxygenase_N"/>
    <property type="match status" value="1"/>
</dbReference>
<dbReference type="Pfam" id="PF00775">
    <property type="entry name" value="Dioxygenase_C"/>
    <property type="match status" value="1"/>
</dbReference>
<dbReference type="Proteomes" id="UP000015527">
    <property type="component" value="Unassembled WGS sequence"/>
</dbReference>
<dbReference type="PANTHER" id="PTHR33711">
    <property type="entry name" value="DIOXYGENASE, PUTATIVE (AFU_ORTHOLOGUE AFUA_2G02910)-RELATED"/>
    <property type="match status" value="1"/>
</dbReference>
<keyword evidence="5" id="KW-0560">Oxidoreductase</keyword>
<dbReference type="InterPro" id="IPR050770">
    <property type="entry name" value="Intradiol_RC_Dioxygenase"/>
</dbReference>
<proteinExistence type="inferred from homology"/>
<organism evidence="9 10">
    <name type="scientific">Novosphingobium lindaniclasticum LE124</name>
    <dbReference type="NCBI Taxonomy" id="1096930"/>
    <lineage>
        <taxon>Bacteria</taxon>
        <taxon>Pseudomonadati</taxon>
        <taxon>Pseudomonadota</taxon>
        <taxon>Alphaproteobacteria</taxon>
        <taxon>Sphingomonadales</taxon>
        <taxon>Sphingomonadaceae</taxon>
        <taxon>Novosphingobium</taxon>
    </lineage>
</organism>
<evidence type="ECO:0008006" key="11">
    <source>
        <dbReference type="Google" id="ProtNLM"/>
    </source>
</evidence>
<dbReference type="AlphaFoldDB" id="T0IXC5"/>
<evidence type="ECO:0000313" key="9">
    <source>
        <dbReference type="EMBL" id="EQB14309.1"/>
    </source>
</evidence>
<dbReference type="GO" id="GO:0009712">
    <property type="term" value="P:catechol-containing compound metabolic process"/>
    <property type="evidence" value="ECO:0007669"/>
    <property type="project" value="InterPro"/>
</dbReference>
<feature type="domain" description="Intradiol ring-cleavage dioxygenases" evidence="7">
    <location>
        <begin position="93"/>
        <end position="264"/>
    </location>
</feature>
<comment type="caution">
    <text evidence="9">The sequence shown here is derived from an EMBL/GenBank/DDBJ whole genome shotgun (WGS) entry which is preliminary data.</text>
</comment>
<gene>
    <name evidence="9" type="ORF">L284_13010</name>
</gene>
<dbReference type="SUPFAM" id="SSF49482">
    <property type="entry name" value="Aromatic compound dioxygenase"/>
    <property type="match status" value="1"/>
</dbReference>
<reference evidence="9 10" key="1">
    <citation type="journal article" date="2013" name="Genome Announc.">
        <title>Genome Sequence of Novosphingobium lindaniclasticum LE124T, Isolated from a Hexachlorocyclohexane Dumpsite.</title>
        <authorList>
            <person name="Saxena A."/>
            <person name="Nayyar N."/>
            <person name="Sangwan N."/>
            <person name="Kumari R."/>
            <person name="Khurana J.P."/>
            <person name="Lal R."/>
        </authorList>
    </citation>
    <scope>NUCLEOTIDE SEQUENCE [LARGE SCALE GENOMIC DNA]</scope>
    <source>
        <strain evidence="9 10">LE124</strain>
    </source>
</reference>
<feature type="domain" description="Catechol dioxygenase N-terminal" evidence="8">
    <location>
        <begin position="21"/>
        <end position="61"/>
    </location>
</feature>
<comment type="similarity">
    <text evidence="2">Belongs to the intradiol ring-cleavage dioxygenase family.</text>
</comment>